<dbReference type="RefSeq" id="WP_353863426.1">
    <property type="nucleotide sequence ID" value="NZ_CP088295.1"/>
</dbReference>
<keyword evidence="1" id="KW-1133">Transmembrane helix</keyword>
<feature type="transmembrane region" description="Helical" evidence="1">
    <location>
        <begin position="49"/>
        <end position="76"/>
    </location>
</feature>
<dbReference type="EMBL" id="CP088295">
    <property type="protein sequence ID" value="UUY02904.1"/>
    <property type="molecule type" value="Genomic_DNA"/>
</dbReference>
<keyword evidence="1" id="KW-0472">Membrane</keyword>
<keyword evidence="3" id="KW-1185">Reference proteome</keyword>
<keyword evidence="1" id="KW-0812">Transmembrane</keyword>
<evidence type="ECO:0000313" key="2">
    <source>
        <dbReference type="EMBL" id="UUY02904.1"/>
    </source>
</evidence>
<protein>
    <submittedName>
        <fullName evidence="2">Uncharacterized protein</fullName>
    </submittedName>
</protein>
<accession>A0ABY5PE04</accession>
<evidence type="ECO:0000256" key="1">
    <source>
        <dbReference type="SAM" id="Phobius"/>
    </source>
</evidence>
<gene>
    <name evidence="2" type="ORF">LRS13_19790</name>
</gene>
<reference evidence="3" key="1">
    <citation type="submission" date="2021-11" db="EMBL/GenBank/DDBJ databases">
        <title>Cultivation dependent microbiological survey of springs from the worlds oldest radium mine currently devoted to the extraction of radon-saturated water.</title>
        <authorList>
            <person name="Kapinusova G."/>
            <person name="Smrhova T."/>
            <person name="Strejcek M."/>
            <person name="Suman J."/>
            <person name="Jani K."/>
            <person name="Pajer P."/>
            <person name="Uhlik O."/>
        </authorList>
    </citation>
    <scope>NUCLEOTIDE SEQUENCE [LARGE SCALE GENOMIC DNA]</scope>
    <source>
        <strain evidence="3">J379</strain>
    </source>
</reference>
<name>A0ABY5PE04_9ACTN</name>
<evidence type="ECO:0000313" key="3">
    <source>
        <dbReference type="Proteomes" id="UP001058860"/>
    </source>
</evidence>
<proteinExistence type="predicted"/>
<organism evidence="2 3">
    <name type="scientific">Svornostia abyssi</name>
    <dbReference type="NCBI Taxonomy" id="2898438"/>
    <lineage>
        <taxon>Bacteria</taxon>
        <taxon>Bacillati</taxon>
        <taxon>Actinomycetota</taxon>
        <taxon>Thermoleophilia</taxon>
        <taxon>Solirubrobacterales</taxon>
        <taxon>Baekduiaceae</taxon>
        <taxon>Svornostia</taxon>
    </lineage>
</organism>
<dbReference type="Proteomes" id="UP001058860">
    <property type="component" value="Chromosome"/>
</dbReference>
<sequence>MPFEDDNTQDERAARLLRAARPEPDERFVEATERALLGRARPSRRRRPILAGLGLTGAVAGVALVASLLGAGPLAIDGQQDVRARQDCRDVQVTTVEREGKLVERSDGTTTVVTTSRPVTRLEQRCR</sequence>